<keyword evidence="3 6" id="KW-0560">Oxidoreductase</keyword>
<evidence type="ECO:0000313" key="7">
    <source>
        <dbReference type="Proteomes" id="UP001551675"/>
    </source>
</evidence>
<protein>
    <submittedName>
        <fullName evidence="6">TIGR03619 family F420-dependent LLM class oxidoreductase</fullName>
        <ecNumber evidence="6">1.-.-.-</ecNumber>
    </submittedName>
</protein>
<dbReference type="NCBIfam" id="TIGR03619">
    <property type="entry name" value="F420_Rv2161c"/>
    <property type="match status" value="1"/>
</dbReference>
<keyword evidence="7" id="KW-1185">Reference proteome</keyword>
<feature type="domain" description="Luciferase-like" evidence="5">
    <location>
        <begin position="14"/>
        <end position="263"/>
    </location>
</feature>
<keyword evidence="1" id="KW-0285">Flavoprotein</keyword>
<reference evidence="6 7" key="1">
    <citation type="submission" date="2024-06" db="EMBL/GenBank/DDBJ databases">
        <title>The Natural Products Discovery Center: Release of the First 8490 Sequenced Strains for Exploring Actinobacteria Biosynthetic Diversity.</title>
        <authorList>
            <person name="Kalkreuter E."/>
            <person name="Kautsar S.A."/>
            <person name="Yang D."/>
            <person name="Bader C.D."/>
            <person name="Teijaro C.N."/>
            <person name="Fluegel L."/>
            <person name="Davis C.M."/>
            <person name="Simpson J.R."/>
            <person name="Lauterbach L."/>
            <person name="Steele A.D."/>
            <person name="Gui C."/>
            <person name="Meng S."/>
            <person name="Li G."/>
            <person name="Viehrig K."/>
            <person name="Ye F."/>
            <person name="Su P."/>
            <person name="Kiefer A.F."/>
            <person name="Nichols A."/>
            <person name="Cepeda A.J."/>
            <person name="Yan W."/>
            <person name="Fan B."/>
            <person name="Jiang Y."/>
            <person name="Adhikari A."/>
            <person name="Zheng C.-J."/>
            <person name="Schuster L."/>
            <person name="Cowan T.M."/>
            <person name="Smanski M.J."/>
            <person name="Chevrette M.G."/>
            <person name="De Carvalho L.P.S."/>
            <person name="Shen B."/>
        </authorList>
    </citation>
    <scope>NUCLEOTIDE SEQUENCE [LARGE SCALE GENOMIC DNA]</scope>
    <source>
        <strain evidence="6 7">NPDC050100</strain>
    </source>
</reference>
<evidence type="ECO:0000256" key="2">
    <source>
        <dbReference type="ARBA" id="ARBA00022643"/>
    </source>
</evidence>
<evidence type="ECO:0000313" key="6">
    <source>
        <dbReference type="EMBL" id="MEV0973399.1"/>
    </source>
</evidence>
<comment type="caution">
    <text evidence="6">The sequence shown here is derived from an EMBL/GenBank/DDBJ whole genome shotgun (WGS) entry which is preliminary data.</text>
</comment>
<dbReference type="Proteomes" id="UP001551675">
    <property type="component" value="Unassembled WGS sequence"/>
</dbReference>
<name>A0ABV3GP53_MICGL</name>
<dbReference type="InterPro" id="IPR011251">
    <property type="entry name" value="Luciferase-like_dom"/>
</dbReference>
<keyword evidence="2" id="KW-0288">FMN</keyword>
<dbReference type="RefSeq" id="WP_358139036.1">
    <property type="nucleotide sequence ID" value="NZ_JBFALK010000022.1"/>
</dbReference>
<dbReference type="EMBL" id="JBFALK010000022">
    <property type="protein sequence ID" value="MEV0973399.1"/>
    <property type="molecule type" value="Genomic_DNA"/>
</dbReference>
<proteinExistence type="predicted"/>
<dbReference type="InterPro" id="IPR019921">
    <property type="entry name" value="Lucif-like_OxRdtase_Rv2161c"/>
</dbReference>
<dbReference type="Pfam" id="PF00296">
    <property type="entry name" value="Bac_luciferase"/>
    <property type="match status" value="1"/>
</dbReference>
<dbReference type="SUPFAM" id="SSF51679">
    <property type="entry name" value="Bacterial luciferase-like"/>
    <property type="match status" value="1"/>
</dbReference>
<evidence type="ECO:0000256" key="1">
    <source>
        <dbReference type="ARBA" id="ARBA00022630"/>
    </source>
</evidence>
<organism evidence="6 7">
    <name type="scientific">Microtetraspora glauca</name>
    <dbReference type="NCBI Taxonomy" id="1996"/>
    <lineage>
        <taxon>Bacteria</taxon>
        <taxon>Bacillati</taxon>
        <taxon>Actinomycetota</taxon>
        <taxon>Actinomycetes</taxon>
        <taxon>Streptosporangiales</taxon>
        <taxon>Streptosporangiaceae</taxon>
        <taxon>Microtetraspora</taxon>
    </lineage>
</organism>
<evidence type="ECO:0000256" key="4">
    <source>
        <dbReference type="ARBA" id="ARBA00023033"/>
    </source>
</evidence>
<dbReference type="GO" id="GO:0016491">
    <property type="term" value="F:oxidoreductase activity"/>
    <property type="evidence" value="ECO:0007669"/>
    <property type="project" value="UniProtKB-KW"/>
</dbReference>
<gene>
    <name evidence="6" type="ORF">AB0I59_32765</name>
</gene>
<evidence type="ECO:0000259" key="5">
    <source>
        <dbReference type="Pfam" id="PF00296"/>
    </source>
</evidence>
<sequence length="285" mass="30943">MKFGVSYSTPYFGVDPDKIVAFAQLVEECGFESLYLPEHIVLYPGAAVGPYELSPTLPYVDPLDCLSFVAAATERILFGTGVLLLPYHHPVILAKRLATIDVLSRGRMRLLTVGLGGLPGEAQAVGVDFATRGRRADEAIDVLRLLWAGGEDGVSFAGEFFSFEKLVSFPKPHQVTRLPIHIGGSSRAAARRAGHRGDGYFPGGALDAEERALQWELVRSSAAEAGRDPDALEYTRFASIDVPVERVEELAAQGVTRIVVNTAVTEPDEQREELSAFAEKFGLPR</sequence>
<dbReference type="InterPro" id="IPR050172">
    <property type="entry name" value="SsuD_RutA_monooxygenase"/>
</dbReference>
<dbReference type="EC" id="1.-.-.-" evidence="6"/>
<dbReference type="PANTHER" id="PTHR42847">
    <property type="entry name" value="ALKANESULFONATE MONOOXYGENASE"/>
    <property type="match status" value="1"/>
</dbReference>
<accession>A0ABV3GP53</accession>
<dbReference type="InterPro" id="IPR036661">
    <property type="entry name" value="Luciferase-like_sf"/>
</dbReference>
<evidence type="ECO:0000256" key="3">
    <source>
        <dbReference type="ARBA" id="ARBA00023002"/>
    </source>
</evidence>
<dbReference type="Gene3D" id="3.20.20.30">
    <property type="entry name" value="Luciferase-like domain"/>
    <property type="match status" value="1"/>
</dbReference>
<keyword evidence="4" id="KW-0503">Monooxygenase</keyword>
<dbReference type="PANTHER" id="PTHR42847:SF4">
    <property type="entry name" value="ALKANESULFONATE MONOOXYGENASE-RELATED"/>
    <property type="match status" value="1"/>
</dbReference>